<keyword evidence="3" id="KW-1185">Reference proteome</keyword>
<organism evidence="2 3">
    <name type="scientific">Paenibacillus algorifonticola</name>
    <dbReference type="NCBI Taxonomy" id="684063"/>
    <lineage>
        <taxon>Bacteria</taxon>
        <taxon>Bacillati</taxon>
        <taxon>Bacillota</taxon>
        <taxon>Bacilli</taxon>
        <taxon>Bacillales</taxon>
        <taxon>Paenibacillaceae</taxon>
        <taxon>Paenibacillus</taxon>
    </lineage>
</organism>
<gene>
    <name evidence="2" type="ORF">SAMN04487969_103336</name>
</gene>
<proteinExistence type="predicted"/>
<name>A0A1I2BFC8_9BACL</name>
<dbReference type="OrthoDB" id="2064333at2"/>
<feature type="compositionally biased region" description="Acidic residues" evidence="1">
    <location>
        <begin position="206"/>
        <end position="217"/>
    </location>
</feature>
<evidence type="ECO:0000313" key="2">
    <source>
        <dbReference type="EMBL" id="SFE54902.1"/>
    </source>
</evidence>
<protein>
    <submittedName>
        <fullName evidence="2">Uncharacterized protein</fullName>
    </submittedName>
</protein>
<sequence>MSQVMTREVALADFLERHVFDRWQDDVLLVNDIYEEHQVEIDVELARAFEALCEKAAELQAAEKQGKLKYIYISYLRTSIMEGHCTYRMDAYDERWLMDESGCAVNWEPAFLFEPMFERVKQLEPERVAYARKVTIMDIDDIRQLEAEKCHTLTVEYVRGQMEKLIELEAFTTLAKAEGWAIAMGEYRDQTEILAEDGHGVRALDEPGESENAEEELQEQRQEQQDGKDGAS</sequence>
<accession>A0A1I2BFC8</accession>
<reference evidence="3" key="1">
    <citation type="submission" date="2016-10" db="EMBL/GenBank/DDBJ databases">
        <authorList>
            <person name="Varghese N."/>
            <person name="Submissions S."/>
        </authorList>
    </citation>
    <scope>NUCLEOTIDE SEQUENCE [LARGE SCALE GENOMIC DNA]</scope>
    <source>
        <strain evidence="3">CGMCC 1.10223</strain>
    </source>
</reference>
<dbReference type="EMBL" id="FONN01000003">
    <property type="protein sequence ID" value="SFE54902.1"/>
    <property type="molecule type" value="Genomic_DNA"/>
</dbReference>
<feature type="compositionally biased region" description="Basic and acidic residues" evidence="1">
    <location>
        <begin position="218"/>
        <end position="232"/>
    </location>
</feature>
<evidence type="ECO:0000313" key="3">
    <source>
        <dbReference type="Proteomes" id="UP000183410"/>
    </source>
</evidence>
<dbReference type="Proteomes" id="UP000183410">
    <property type="component" value="Unassembled WGS sequence"/>
</dbReference>
<evidence type="ECO:0000256" key="1">
    <source>
        <dbReference type="SAM" id="MobiDB-lite"/>
    </source>
</evidence>
<dbReference type="RefSeq" id="WP_052736724.1">
    <property type="nucleotide sequence ID" value="NZ_FONN01000003.1"/>
</dbReference>
<dbReference type="AlphaFoldDB" id="A0A1I2BFC8"/>
<feature type="region of interest" description="Disordered" evidence="1">
    <location>
        <begin position="197"/>
        <end position="232"/>
    </location>
</feature>